<evidence type="ECO:0000256" key="2">
    <source>
        <dbReference type="SAM" id="MobiDB-lite"/>
    </source>
</evidence>
<feature type="domain" description="C2" evidence="3">
    <location>
        <begin position="51"/>
        <end position="173"/>
    </location>
</feature>
<name>A0A5N5TEU0_9CRUS</name>
<feature type="coiled-coil region" evidence="1">
    <location>
        <begin position="811"/>
        <end position="967"/>
    </location>
</feature>
<dbReference type="OrthoDB" id="6374771at2759"/>
<reference evidence="4 5" key="1">
    <citation type="journal article" date="2019" name="PLoS Biol.">
        <title>Sex chromosomes control vertical transmission of feminizing Wolbachia symbionts in an isopod.</title>
        <authorList>
            <person name="Becking T."/>
            <person name="Chebbi M.A."/>
            <person name="Giraud I."/>
            <person name="Moumen B."/>
            <person name="Laverre T."/>
            <person name="Caubet Y."/>
            <person name="Peccoud J."/>
            <person name="Gilbert C."/>
            <person name="Cordaux R."/>
        </authorList>
    </citation>
    <scope>NUCLEOTIDE SEQUENCE [LARGE SCALE GENOMIC DNA]</scope>
    <source>
        <strain evidence="4">ANa2</strain>
        <tissue evidence="4">Whole body excluding digestive tract and cuticle</tissue>
    </source>
</reference>
<dbReference type="PROSITE" id="PS50004">
    <property type="entry name" value="C2"/>
    <property type="match status" value="1"/>
</dbReference>
<evidence type="ECO:0000259" key="3">
    <source>
        <dbReference type="PROSITE" id="PS50004"/>
    </source>
</evidence>
<comment type="caution">
    <text evidence="4">The sequence shown here is derived from an EMBL/GenBank/DDBJ whole genome shotgun (WGS) entry which is preliminary data.</text>
</comment>
<organism evidence="4 5">
    <name type="scientific">Armadillidium nasatum</name>
    <dbReference type="NCBI Taxonomy" id="96803"/>
    <lineage>
        <taxon>Eukaryota</taxon>
        <taxon>Metazoa</taxon>
        <taxon>Ecdysozoa</taxon>
        <taxon>Arthropoda</taxon>
        <taxon>Crustacea</taxon>
        <taxon>Multicrustacea</taxon>
        <taxon>Malacostraca</taxon>
        <taxon>Eumalacostraca</taxon>
        <taxon>Peracarida</taxon>
        <taxon>Isopoda</taxon>
        <taxon>Oniscidea</taxon>
        <taxon>Crinocheta</taxon>
        <taxon>Armadillidiidae</taxon>
        <taxon>Armadillidium</taxon>
    </lineage>
</organism>
<dbReference type="GO" id="GO:0005815">
    <property type="term" value="C:microtubule organizing center"/>
    <property type="evidence" value="ECO:0007669"/>
    <property type="project" value="TreeGrafter"/>
</dbReference>
<gene>
    <name evidence="4" type="ORF">Anas_08339</name>
</gene>
<protein>
    <submittedName>
        <fullName evidence="4">Centrosomal protein</fullName>
    </submittedName>
</protein>
<dbReference type="Proteomes" id="UP000326759">
    <property type="component" value="Unassembled WGS sequence"/>
</dbReference>
<keyword evidence="1" id="KW-0175">Coiled coil</keyword>
<dbReference type="InterPro" id="IPR022136">
    <property type="entry name" value="DUF3668"/>
</dbReference>
<dbReference type="GO" id="GO:0010564">
    <property type="term" value="P:regulation of cell cycle process"/>
    <property type="evidence" value="ECO:0007669"/>
    <property type="project" value="TreeGrafter"/>
</dbReference>
<evidence type="ECO:0000313" key="4">
    <source>
        <dbReference type="EMBL" id="KAB7504747.1"/>
    </source>
</evidence>
<dbReference type="PANTHER" id="PTHR21574">
    <property type="entry name" value="CENTROSOMAL PROTEIN OF 120 KDA"/>
    <property type="match status" value="1"/>
</dbReference>
<feature type="region of interest" description="Disordered" evidence="2">
    <location>
        <begin position="995"/>
        <end position="1015"/>
    </location>
</feature>
<dbReference type="PANTHER" id="PTHR21574:SF0">
    <property type="entry name" value="CENTROSOMAL PROTEIN OF 120 KDA"/>
    <property type="match status" value="1"/>
</dbReference>
<dbReference type="Pfam" id="PF00168">
    <property type="entry name" value="C2"/>
    <property type="match status" value="1"/>
</dbReference>
<dbReference type="InterPro" id="IPR035892">
    <property type="entry name" value="C2_domain_sf"/>
</dbReference>
<keyword evidence="5" id="KW-1185">Reference proteome</keyword>
<sequence length="1052" mass="119663">MDIEGYTVHLMPGGGNSLFQSLSMWLEGTPDNHMEIRETVAEELIKPTKKKKNDSPVLCWETLHLSMKNYLVLEILEGRDWNPNEGSRTVIEAHLNNEKLSTNEFPLTNSPKFNTEVAWEAEKQIFRSYKLNRIPIKIVCYALDEKTNRKILGYIVLPLTSAVEGVEGDSKWYKLLGGPKGSYKTPPSILLRLHMEAMKLDQHNQMNGKETSEKNGSRSANDCQISSITEKKNKILHQVNLKGAATKANGNGETQQFIQYTLQNSFHMNASNGNFVQNVEEGRNEIDSDNMEEGEVEEEELLDSEGEYLEEDDDDALGMIAGAYSLKTYEENEHTSSSDTMDEPVSYNSGEPIPTHSNSIVISNGKADVHTCKTTDNTYPQKGETGSVKDPELDQLNKTRASAMDHLKKLSENSLSSYRERHKFESSSLIRRISDTSSLLDISCGHKSKSRKLDNSIEISCTDSLNKSENVCEKENVNTSIKNKLSQNKDATVVGILLSQSIGETSEQKQREDFSNCKYSVNAKLVPELNLEEGCFYIASEPGDIEEFLFSVSITYAKNLRKIISEDSSPSTNEGYQFCYSLLGYPIYTDPFSNLDAPEFVAQKVSAKVRTSHRSLSLYFGQHPFLPVYFMSGEDVLGVCNVDLGCLMDVATNNVKFEDVYEINSMNDRQDLSKTDSRHKPVVAIAIEVLKSNENINLNIPHKSEKHSNCNINEVYVSDSASSSSELNEDFKHKSKSRKSKRRYSLKNYLNEEKALNAEMSFEREKKFMLLKAAYEIEQWKEEKHKLFIKDWSAKEETFQRLLATEWSSKVKLIEEELNHRISECDKLQEKLNKGLDELSVREEKCKLKESQNKRLEEELLAEKEKLQLQKFKDTSQGNEVASANEISTKRLHLVKQRNEQLEEEVRRLKDELRITNETLNVQSQEVINLRKKLVLSDDLIGASSEKEFLQKKIDHLQDRKQYYKGQWLSVLTDFHKLHSEHKRTINEISCANENLSGEEPDASSSSSSSSTTGIKLKKLKDKRQILIKSGHCSPNHSIIKNIDKKIKELIG</sequence>
<dbReference type="AlphaFoldDB" id="A0A5N5TEU0"/>
<proteinExistence type="predicted"/>
<dbReference type="EMBL" id="SEYY01002489">
    <property type="protein sequence ID" value="KAB7504747.1"/>
    <property type="molecule type" value="Genomic_DNA"/>
</dbReference>
<dbReference type="CDD" id="cd22744">
    <property type="entry name" value="OTU"/>
    <property type="match status" value="1"/>
</dbReference>
<evidence type="ECO:0000256" key="1">
    <source>
        <dbReference type="SAM" id="Coils"/>
    </source>
</evidence>
<dbReference type="InterPro" id="IPR039893">
    <property type="entry name" value="CEP120-like"/>
</dbReference>
<dbReference type="SUPFAM" id="SSF49562">
    <property type="entry name" value="C2 domain (Calcium/lipid-binding domain, CaLB)"/>
    <property type="match status" value="1"/>
</dbReference>
<dbReference type="Gene3D" id="2.60.40.150">
    <property type="entry name" value="C2 domain"/>
    <property type="match status" value="1"/>
</dbReference>
<evidence type="ECO:0000313" key="5">
    <source>
        <dbReference type="Proteomes" id="UP000326759"/>
    </source>
</evidence>
<accession>A0A5N5TEU0</accession>
<dbReference type="InterPro" id="IPR000008">
    <property type="entry name" value="C2_dom"/>
</dbReference>
<dbReference type="Pfam" id="PF12416">
    <property type="entry name" value="DUF3668"/>
    <property type="match status" value="1"/>
</dbReference>